<dbReference type="GO" id="GO:0010181">
    <property type="term" value="F:FMN binding"/>
    <property type="evidence" value="ECO:0007669"/>
    <property type="project" value="InterPro"/>
</dbReference>
<keyword evidence="3" id="KW-0560">Oxidoreductase</keyword>
<comment type="similarity">
    <text evidence="2">Belongs to the NADH:flavin oxidoreductase/NADH oxidase family.</text>
</comment>
<accession>A0A9D7SHD8</accession>
<dbReference type="InterPro" id="IPR013785">
    <property type="entry name" value="Aldolase_TIM"/>
</dbReference>
<dbReference type="PANTHER" id="PTHR22893">
    <property type="entry name" value="NADH OXIDOREDUCTASE-RELATED"/>
    <property type="match status" value="1"/>
</dbReference>
<evidence type="ECO:0000256" key="2">
    <source>
        <dbReference type="ARBA" id="ARBA00005979"/>
    </source>
</evidence>
<evidence type="ECO:0000313" key="6">
    <source>
        <dbReference type="Proteomes" id="UP000886657"/>
    </source>
</evidence>
<dbReference type="Proteomes" id="UP000886657">
    <property type="component" value="Unassembled WGS sequence"/>
</dbReference>
<gene>
    <name evidence="5" type="ORF">IPP58_10610</name>
</gene>
<evidence type="ECO:0000256" key="1">
    <source>
        <dbReference type="ARBA" id="ARBA00001917"/>
    </source>
</evidence>
<dbReference type="GO" id="GO:0016628">
    <property type="term" value="F:oxidoreductase activity, acting on the CH-CH group of donors, NAD or NADP as acceptor"/>
    <property type="evidence" value="ECO:0007669"/>
    <property type="project" value="UniProtKB-ARBA"/>
</dbReference>
<name>A0A9D7SHD8_9BACT</name>
<evidence type="ECO:0000313" key="5">
    <source>
        <dbReference type="EMBL" id="MBK9796928.1"/>
    </source>
</evidence>
<dbReference type="Gene3D" id="3.20.20.70">
    <property type="entry name" value="Aldolase class I"/>
    <property type="match status" value="1"/>
</dbReference>
<evidence type="ECO:0000256" key="3">
    <source>
        <dbReference type="ARBA" id="ARBA00023002"/>
    </source>
</evidence>
<dbReference type="InterPro" id="IPR001155">
    <property type="entry name" value="OxRdtase_FMN_N"/>
</dbReference>
<dbReference type="CDD" id="cd02933">
    <property type="entry name" value="OYE_like_FMN"/>
    <property type="match status" value="1"/>
</dbReference>
<dbReference type="EMBL" id="JADKIO010000008">
    <property type="protein sequence ID" value="MBK9796928.1"/>
    <property type="molecule type" value="Genomic_DNA"/>
</dbReference>
<dbReference type="Pfam" id="PF00724">
    <property type="entry name" value="Oxidored_FMN"/>
    <property type="match status" value="1"/>
</dbReference>
<protein>
    <submittedName>
        <fullName evidence="5">Alkene reductase</fullName>
    </submittedName>
</protein>
<organism evidence="5 6">
    <name type="scientific">Candidatus Geothrix skivensis</name>
    <dbReference type="NCBI Taxonomy" id="2954439"/>
    <lineage>
        <taxon>Bacteria</taxon>
        <taxon>Pseudomonadati</taxon>
        <taxon>Acidobacteriota</taxon>
        <taxon>Holophagae</taxon>
        <taxon>Holophagales</taxon>
        <taxon>Holophagaceae</taxon>
        <taxon>Geothrix</taxon>
    </lineage>
</organism>
<sequence>MTSVLFEPYRLGRITLPNRVVMAPMTRCRAIGNVPNALMATYYGQRATGGLLITEGTAPAPEALSYARIPGIFTAEQVAGWKLVTGAVHARGGAIFLQMMHTGRVGHPANLPEGTGLVAPSALQAKGDMWTDSQGMQPIGMPRALTTAELLTVQESFVQGANHAITAGFDGIELHAANGYLLEQFLNPGTNQRTDGYGGSVEARARFVLEVAAKTAGAIGADRVGIRLSPFGVFNDMPPYDEVEATYLLLARELSRLGLAYLHLVDHSAMGAPPVPDDIKAALRKTFQGTFILSGGYDRARAENDLAAKKGDLVAFGRPFLANPDLVQRLQDHALLAEAHMDSFYTPGEQGYTDYPALA</sequence>
<proteinExistence type="inferred from homology"/>
<dbReference type="AlphaFoldDB" id="A0A9D7SHD8"/>
<feature type="domain" description="NADH:flavin oxidoreductase/NADH oxidase N-terminal" evidence="4">
    <location>
        <begin position="5"/>
        <end position="333"/>
    </location>
</feature>
<comment type="cofactor">
    <cofactor evidence="1">
        <name>FMN</name>
        <dbReference type="ChEBI" id="CHEBI:58210"/>
    </cofactor>
</comment>
<comment type="caution">
    <text evidence="5">The sequence shown here is derived from an EMBL/GenBank/DDBJ whole genome shotgun (WGS) entry which is preliminary data.</text>
</comment>
<dbReference type="SUPFAM" id="SSF51395">
    <property type="entry name" value="FMN-linked oxidoreductases"/>
    <property type="match status" value="1"/>
</dbReference>
<reference evidence="5" key="1">
    <citation type="submission" date="2020-10" db="EMBL/GenBank/DDBJ databases">
        <title>Connecting structure to function with the recovery of over 1000 high-quality activated sludge metagenome-assembled genomes encoding full-length rRNA genes using long-read sequencing.</title>
        <authorList>
            <person name="Singleton C.M."/>
            <person name="Petriglieri F."/>
            <person name="Kristensen J.M."/>
            <person name="Kirkegaard R.H."/>
            <person name="Michaelsen T.Y."/>
            <person name="Andersen M.H."/>
            <person name="Karst S.M."/>
            <person name="Dueholm M.S."/>
            <person name="Nielsen P.H."/>
            <person name="Albertsen M."/>
        </authorList>
    </citation>
    <scope>NUCLEOTIDE SEQUENCE</scope>
    <source>
        <strain evidence="5">Skiv_18-Q3-R9-52_MAXAC.067</strain>
    </source>
</reference>
<dbReference type="FunFam" id="3.20.20.70:FF:000059">
    <property type="entry name" value="N-ethylmaleimide reductase, FMN-linked"/>
    <property type="match status" value="1"/>
</dbReference>
<evidence type="ECO:0000259" key="4">
    <source>
        <dbReference type="Pfam" id="PF00724"/>
    </source>
</evidence>
<dbReference type="GO" id="GO:0005829">
    <property type="term" value="C:cytosol"/>
    <property type="evidence" value="ECO:0007669"/>
    <property type="project" value="UniProtKB-ARBA"/>
</dbReference>
<dbReference type="PANTHER" id="PTHR22893:SF91">
    <property type="entry name" value="NADPH DEHYDROGENASE 2-RELATED"/>
    <property type="match status" value="1"/>
</dbReference>
<dbReference type="InterPro" id="IPR045247">
    <property type="entry name" value="Oye-like"/>
</dbReference>